<dbReference type="Proteomes" id="UP001217089">
    <property type="component" value="Unassembled WGS sequence"/>
</dbReference>
<dbReference type="InterPro" id="IPR025875">
    <property type="entry name" value="Leu-rich_rpt_4"/>
</dbReference>
<accession>A0ABQ9EQ33</accession>
<organism evidence="3 4">
    <name type="scientific">Tegillarca granosa</name>
    <name type="common">Malaysian cockle</name>
    <name type="synonym">Anadara granosa</name>
    <dbReference type="NCBI Taxonomy" id="220873"/>
    <lineage>
        <taxon>Eukaryota</taxon>
        <taxon>Metazoa</taxon>
        <taxon>Spiralia</taxon>
        <taxon>Lophotrochozoa</taxon>
        <taxon>Mollusca</taxon>
        <taxon>Bivalvia</taxon>
        <taxon>Autobranchia</taxon>
        <taxon>Pteriomorphia</taxon>
        <taxon>Arcoida</taxon>
        <taxon>Arcoidea</taxon>
        <taxon>Arcidae</taxon>
        <taxon>Tegillarca</taxon>
    </lineage>
</organism>
<dbReference type="PROSITE" id="PS51450">
    <property type="entry name" value="LRR"/>
    <property type="match status" value="2"/>
</dbReference>
<dbReference type="InterPro" id="IPR001611">
    <property type="entry name" value="Leu-rich_rpt"/>
</dbReference>
<dbReference type="Pfam" id="PF12799">
    <property type="entry name" value="LRR_4"/>
    <property type="match status" value="1"/>
</dbReference>
<evidence type="ECO:0000313" key="4">
    <source>
        <dbReference type="Proteomes" id="UP001217089"/>
    </source>
</evidence>
<dbReference type="SUPFAM" id="SSF52075">
    <property type="entry name" value="Outer arm dynein light chain 1"/>
    <property type="match status" value="1"/>
</dbReference>
<proteinExistence type="predicted"/>
<sequence>MSLMKAVDPTQKTYGSDITDCIDKLINVDTKRRGYYRDLKSKYVIESVLETHDSSERKLDLSNRYLTTLYHPEWMLLLTSLDLSNNLLSSLSSFHYLQCLKFLNLDNNRISSLDGLELCRCLEELSIQNNDDLDCKSVLNSSDLDVSNQKDPT</sequence>
<evidence type="ECO:0000256" key="2">
    <source>
        <dbReference type="ARBA" id="ARBA00022737"/>
    </source>
</evidence>
<keyword evidence="4" id="KW-1185">Reference proteome</keyword>
<evidence type="ECO:0000256" key="1">
    <source>
        <dbReference type="ARBA" id="ARBA00022614"/>
    </source>
</evidence>
<dbReference type="PRINTS" id="PR00019">
    <property type="entry name" value="LEURICHRPT"/>
</dbReference>
<reference evidence="3 4" key="1">
    <citation type="submission" date="2022-12" db="EMBL/GenBank/DDBJ databases">
        <title>Chromosome-level genome of Tegillarca granosa.</title>
        <authorList>
            <person name="Kim J."/>
        </authorList>
    </citation>
    <scope>NUCLEOTIDE SEQUENCE [LARGE SCALE GENOMIC DNA]</scope>
    <source>
        <strain evidence="3">Teg-2019</strain>
        <tissue evidence="3">Adductor muscle</tissue>
    </source>
</reference>
<dbReference type="InterPro" id="IPR032675">
    <property type="entry name" value="LRR_dom_sf"/>
</dbReference>
<keyword evidence="1" id="KW-0433">Leucine-rich repeat</keyword>
<protein>
    <submittedName>
        <fullName evidence="3">Uncharacterized protein</fullName>
    </submittedName>
</protein>
<comment type="caution">
    <text evidence="3">The sequence shown here is derived from an EMBL/GenBank/DDBJ whole genome shotgun (WGS) entry which is preliminary data.</text>
</comment>
<dbReference type="EMBL" id="JARBDR010000813">
    <property type="protein sequence ID" value="KAJ8306026.1"/>
    <property type="molecule type" value="Genomic_DNA"/>
</dbReference>
<dbReference type="Gene3D" id="3.80.10.10">
    <property type="entry name" value="Ribonuclease Inhibitor"/>
    <property type="match status" value="1"/>
</dbReference>
<evidence type="ECO:0000313" key="3">
    <source>
        <dbReference type="EMBL" id="KAJ8306026.1"/>
    </source>
</evidence>
<gene>
    <name evidence="3" type="ORF">KUTeg_016571</name>
</gene>
<name>A0ABQ9EQ33_TEGGR</name>
<keyword evidence="2" id="KW-0677">Repeat</keyword>